<dbReference type="Proteomes" id="UP000298061">
    <property type="component" value="Unassembled WGS sequence"/>
</dbReference>
<proteinExistence type="predicted"/>
<dbReference type="OrthoDB" id="3365698at2759"/>
<reference evidence="1 2" key="1">
    <citation type="submission" date="2019-02" db="EMBL/GenBank/DDBJ databases">
        <title>Genome sequencing of the rare red list fungi Hericium alpestre (H. flagellum).</title>
        <authorList>
            <person name="Buettner E."/>
            <person name="Kellner H."/>
        </authorList>
    </citation>
    <scope>NUCLEOTIDE SEQUENCE [LARGE SCALE GENOMIC DNA]</scope>
    <source>
        <strain evidence="1 2">DSM 108284</strain>
    </source>
</reference>
<dbReference type="EMBL" id="SFCI01000226">
    <property type="protein sequence ID" value="TFY81309.1"/>
    <property type="molecule type" value="Genomic_DNA"/>
</dbReference>
<evidence type="ECO:0000313" key="1">
    <source>
        <dbReference type="EMBL" id="TFY81309.1"/>
    </source>
</evidence>
<protein>
    <submittedName>
        <fullName evidence="1">Uncharacterized protein</fullName>
    </submittedName>
</protein>
<comment type="caution">
    <text evidence="1">The sequence shown here is derived from an EMBL/GenBank/DDBJ whole genome shotgun (WGS) entry which is preliminary data.</text>
</comment>
<keyword evidence="2" id="KW-1185">Reference proteome</keyword>
<gene>
    <name evidence="1" type="ORF">EWM64_g2703</name>
</gene>
<dbReference type="Gene3D" id="1.20.1280.50">
    <property type="match status" value="1"/>
</dbReference>
<name>A0A4Z0A5W6_9AGAM</name>
<dbReference type="AlphaFoldDB" id="A0A4Z0A5W6"/>
<sequence>MSGNLNDSWTFWASIVASRLSDLQLLSPSSDVRTEDAHHQALDDEIAAMSVALSGLKERRNFFHRKLKFPPEVLEHIFAYAALNEVPGQGRTKVVETLGSVDARGMESKIYEILGWVKVTHVCREWRAIALADGNSWLWSTMDTGRLSKAGMREILNRSHHHPITPKVTLSMHPDETDVFHILLEPGYLSRLKSLQIAADERIHSDNIIRGRDMFDHADKILCSLAHYDLPAPGLMIESLAIVYNDDSSFVVPLPYGLLAPISVT</sequence>
<organism evidence="1 2">
    <name type="scientific">Hericium alpestre</name>
    <dbReference type="NCBI Taxonomy" id="135208"/>
    <lineage>
        <taxon>Eukaryota</taxon>
        <taxon>Fungi</taxon>
        <taxon>Dikarya</taxon>
        <taxon>Basidiomycota</taxon>
        <taxon>Agaricomycotina</taxon>
        <taxon>Agaricomycetes</taxon>
        <taxon>Russulales</taxon>
        <taxon>Hericiaceae</taxon>
        <taxon>Hericium</taxon>
    </lineage>
</organism>
<accession>A0A4Z0A5W6</accession>
<evidence type="ECO:0000313" key="2">
    <source>
        <dbReference type="Proteomes" id="UP000298061"/>
    </source>
</evidence>